<dbReference type="GO" id="GO:0005886">
    <property type="term" value="C:plasma membrane"/>
    <property type="evidence" value="ECO:0007669"/>
    <property type="project" value="UniProtKB-SubCell"/>
</dbReference>
<dbReference type="STRING" id="1798542.A3F54_02355"/>
<evidence type="ECO:0008006" key="11">
    <source>
        <dbReference type="Google" id="ProtNLM"/>
    </source>
</evidence>
<keyword evidence="4" id="KW-0808">Transferase</keyword>
<dbReference type="EMBL" id="MHKD01000031">
    <property type="protein sequence ID" value="OGY82380.1"/>
    <property type="molecule type" value="Genomic_DNA"/>
</dbReference>
<evidence type="ECO:0000256" key="7">
    <source>
        <dbReference type="ARBA" id="ARBA00023136"/>
    </source>
</evidence>
<evidence type="ECO:0000256" key="4">
    <source>
        <dbReference type="ARBA" id="ARBA00022679"/>
    </source>
</evidence>
<evidence type="ECO:0000313" key="9">
    <source>
        <dbReference type="EMBL" id="OGY82380.1"/>
    </source>
</evidence>
<feature type="transmembrane region" description="Helical" evidence="8">
    <location>
        <begin position="152"/>
        <end position="168"/>
    </location>
</feature>
<dbReference type="InterPro" id="IPR050297">
    <property type="entry name" value="LipidA_mod_glycosyltrf_83"/>
</dbReference>
<feature type="transmembrane region" description="Helical" evidence="8">
    <location>
        <begin position="106"/>
        <end position="123"/>
    </location>
</feature>
<feature type="transmembrane region" description="Helical" evidence="8">
    <location>
        <begin position="272"/>
        <end position="292"/>
    </location>
</feature>
<keyword evidence="2" id="KW-1003">Cell membrane</keyword>
<keyword evidence="5 8" id="KW-0812">Transmembrane</keyword>
<evidence type="ECO:0000313" key="10">
    <source>
        <dbReference type="Proteomes" id="UP000176952"/>
    </source>
</evidence>
<dbReference type="PANTHER" id="PTHR33908:SF11">
    <property type="entry name" value="MEMBRANE PROTEIN"/>
    <property type="match status" value="1"/>
</dbReference>
<comment type="caution">
    <text evidence="9">The sequence shown here is derived from an EMBL/GenBank/DDBJ whole genome shotgun (WGS) entry which is preliminary data.</text>
</comment>
<keyword evidence="6 8" id="KW-1133">Transmembrane helix</keyword>
<feature type="transmembrane region" description="Helical" evidence="8">
    <location>
        <begin position="129"/>
        <end position="145"/>
    </location>
</feature>
<evidence type="ECO:0000256" key="5">
    <source>
        <dbReference type="ARBA" id="ARBA00022692"/>
    </source>
</evidence>
<dbReference type="GO" id="GO:0009103">
    <property type="term" value="P:lipopolysaccharide biosynthetic process"/>
    <property type="evidence" value="ECO:0007669"/>
    <property type="project" value="UniProtKB-ARBA"/>
</dbReference>
<gene>
    <name evidence="9" type="ORF">A3F54_02355</name>
</gene>
<evidence type="ECO:0000256" key="8">
    <source>
        <dbReference type="SAM" id="Phobius"/>
    </source>
</evidence>
<name>A0A1G2B2G1_9BACT</name>
<comment type="subcellular location">
    <subcellularLocation>
        <location evidence="1">Cell membrane</location>
        <topology evidence="1">Multi-pass membrane protein</topology>
    </subcellularLocation>
</comment>
<reference evidence="9 10" key="1">
    <citation type="journal article" date="2016" name="Nat. Commun.">
        <title>Thousands of microbial genomes shed light on interconnected biogeochemical processes in an aquifer system.</title>
        <authorList>
            <person name="Anantharaman K."/>
            <person name="Brown C.T."/>
            <person name="Hug L.A."/>
            <person name="Sharon I."/>
            <person name="Castelle C.J."/>
            <person name="Probst A.J."/>
            <person name="Thomas B.C."/>
            <person name="Singh A."/>
            <person name="Wilkins M.J."/>
            <person name="Karaoz U."/>
            <person name="Brodie E.L."/>
            <person name="Williams K.H."/>
            <person name="Hubbard S.S."/>
            <person name="Banfield J.F."/>
        </authorList>
    </citation>
    <scope>NUCLEOTIDE SEQUENCE [LARGE SCALE GENOMIC DNA]</scope>
</reference>
<feature type="transmembrane region" description="Helical" evidence="8">
    <location>
        <begin position="324"/>
        <end position="345"/>
    </location>
</feature>
<dbReference type="Proteomes" id="UP000176952">
    <property type="component" value="Unassembled WGS sequence"/>
</dbReference>
<organism evidence="9 10">
    <name type="scientific">Candidatus Kerfeldbacteria bacterium RIFCSPHIGHO2_12_FULL_48_17</name>
    <dbReference type="NCBI Taxonomy" id="1798542"/>
    <lineage>
        <taxon>Bacteria</taxon>
        <taxon>Candidatus Kerfeldiibacteriota</taxon>
    </lineage>
</organism>
<keyword evidence="7 8" id="KW-0472">Membrane</keyword>
<feature type="transmembrane region" description="Helical" evidence="8">
    <location>
        <begin position="21"/>
        <end position="41"/>
    </location>
</feature>
<dbReference type="GO" id="GO:0016763">
    <property type="term" value="F:pentosyltransferase activity"/>
    <property type="evidence" value="ECO:0007669"/>
    <property type="project" value="TreeGrafter"/>
</dbReference>
<evidence type="ECO:0000256" key="2">
    <source>
        <dbReference type="ARBA" id="ARBA00022475"/>
    </source>
</evidence>
<feature type="transmembrane region" description="Helical" evidence="8">
    <location>
        <begin position="174"/>
        <end position="203"/>
    </location>
</feature>
<evidence type="ECO:0000256" key="1">
    <source>
        <dbReference type="ARBA" id="ARBA00004651"/>
    </source>
</evidence>
<evidence type="ECO:0000256" key="3">
    <source>
        <dbReference type="ARBA" id="ARBA00022676"/>
    </source>
</evidence>
<dbReference type="AlphaFoldDB" id="A0A1G2B2G1"/>
<dbReference type="PANTHER" id="PTHR33908">
    <property type="entry name" value="MANNOSYLTRANSFERASE YKCB-RELATED"/>
    <property type="match status" value="1"/>
</dbReference>
<feature type="transmembrane region" description="Helical" evidence="8">
    <location>
        <begin position="215"/>
        <end position="235"/>
    </location>
</feature>
<protein>
    <recommendedName>
        <fullName evidence="11">Glycosyltransferase RgtA/B/C/D-like domain-containing protein</fullName>
    </recommendedName>
</protein>
<sequence length="514" mass="60439">MDYFFHIYSRLRALLRRHPSIVFGLIFCISWALFLVFQWSVQFPDPDSFYHAKMAQLLATRGIIRDFPWAHFTLLNDFYIDQHLLYHVFLVPFVIFLPPLVGLKIFTALFAALFVTVFCWVLRQLNVQFYAVWSALLLITVPFLFRISLAKAVSMALVFLFVGLYLFIRGRRGWLLAVWAAVYVWAYGGFFLLAGLGFMYALVHYIASRDFKKSWRPLLWTGIGTALGVVINPYFPKNIVYFWQQFVQIGVINYSAKIGVGGEWYPYGWFELMKGSLVLTTLVVACVVWFVWHLRRQRALSWAALLWMLFFLAFTLKSRRYVEYYVPFAVFFVAVMGDDIIRAVWRRWARGHFWRTFWHRAALVTGILYLSLVVPAVVVKDWQQNLRDTHNGIPLGKFSQSSRWLAANSEAGDIVFHSDWDEFPVLFYYNDKDYYIVGLDPTFMYNYNQDLYWKWARITLGEQADDLYGIIQGDFQARWVFMENDHTAMRKNIAATDGFVLVYQDDEVTIFKVE</sequence>
<feature type="transmembrane region" description="Helical" evidence="8">
    <location>
        <begin position="299"/>
        <end position="318"/>
    </location>
</feature>
<accession>A0A1G2B2G1</accession>
<evidence type="ECO:0000256" key="6">
    <source>
        <dbReference type="ARBA" id="ARBA00022989"/>
    </source>
</evidence>
<proteinExistence type="predicted"/>
<feature type="transmembrane region" description="Helical" evidence="8">
    <location>
        <begin position="357"/>
        <end position="378"/>
    </location>
</feature>
<keyword evidence="3" id="KW-0328">Glycosyltransferase</keyword>